<protein>
    <submittedName>
        <fullName evidence="2">Uncharacterized protein</fullName>
    </submittedName>
</protein>
<accession>A0ABN8Z5E3</accession>
<gene>
    <name evidence="2" type="ORF">MRATA1EN1_LOCUS17785</name>
</gene>
<reference evidence="2" key="1">
    <citation type="submission" date="2023-04" db="EMBL/GenBank/DDBJ databases">
        <authorList>
            <consortium name="ELIXIR-Norway"/>
        </authorList>
    </citation>
    <scope>NUCLEOTIDE SEQUENCE [LARGE SCALE GENOMIC DNA]</scope>
</reference>
<evidence type="ECO:0000313" key="2">
    <source>
        <dbReference type="EMBL" id="CAI9168823.1"/>
    </source>
</evidence>
<sequence>MHQIDLLTKRIIGNDSLSLTRRMSWWKQSTCSKVVLSVTEKTMGKPPPVRRYSSRKALTFTSRRAGSRTSKMAH</sequence>
<feature type="compositionally biased region" description="Polar residues" evidence="1">
    <location>
        <begin position="59"/>
        <end position="74"/>
    </location>
</feature>
<evidence type="ECO:0000313" key="3">
    <source>
        <dbReference type="Proteomes" id="UP001176941"/>
    </source>
</evidence>
<evidence type="ECO:0000256" key="1">
    <source>
        <dbReference type="SAM" id="MobiDB-lite"/>
    </source>
</evidence>
<name>A0ABN8Z5E3_RANTA</name>
<dbReference type="Proteomes" id="UP001176941">
    <property type="component" value="Chromosome 28"/>
</dbReference>
<dbReference type="EMBL" id="OX459964">
    <property type="protein sequence ID" value="CAI9168823.1"/>
    <property type="molecule type" value="Genomic_DNA"/>
</dbReference>
<organism evidence="2 3">
    <name type="scientific">Rangifer tarandus platyrhynchus</name>
    <name type="common">Svalbard reindeer</name>
    <dbReference type="NCBI Taxonomy" id="3082113"/>
    <lineage>
        <taxon>Eukaryota</taxon>
        <taxon>Metazoa</taxon>
        <taxon>Chordata</taxon>
        <taxon>Craniata</taxon>
        <taxon>Vertebrata</taxon>
        <taxon>Euteleostomi</taxon>
        <taxon>Mammalia</taxon>
        <taxon>Eutheria</taxon>
        <taxon>Laurasiatheria</taxon>
        <taxon>Artiodactyla</taxon>
        <taxon>Ruminantia</taxon>
        <taxon>Pecora</taxon>
        <taxon>Cervidae</taxon>
        <taxon>Odocoileinae</taxon>
        <taxon>Rangifer</taxon>
    </lineage>
</organism>
<proteinExistence type="predicted"/>
<keyword evidence="3" id="KW-1185">Reference proteome</keyword>
<feature type="region of interest" description="Disordered" evidence="1">
    <location>
        <begin position="42"/>
        <end position="74"/>
    </location>
</feature>